<organism evidence="2 3">
    <name type="scientific">Cuniculiplasma divulgatum</name>
    <dbReference type="NCBI Taxonomy" id="1673428"/>
    <lineage>
        <taxon>Archaea</taxon>
        <taxon>Methanobacteriati</taxon>
        <taxon>Thermoplasmatota</taxon>
        <taxon>Thermoplasmata</taxon>
        <taxon>Thermoplasmatales</taxon>
        <taxon>Cuniculiplasmataceae</taxon>
        <taxon>Cuniculiplasma</taxon>
    </lineage>
</organism>
<gene>
    <name evidence="2" type="ORF">CSP5_0290</name>
</gene>
<dbReference type="GeneID" id="41587593"/>
<keyword evidence="1" id="KW-1133">Transmembrane helix</keyword>
<reference evidence="2 3" key="1">
    <citation type="submission" date="2016-04" db="EMBL/GenBank/DDBJ databases">
        <authorList>
            <person name="Evans L.H."/>
            <person name="Alamgir A."/>
            <person name="Owens N."/>
            <person name="Weber N.D."/>
            <person name="Virtaneva K."/>
            <person name="Barbian K."/>
            <person name="Babar A."/>
            <person name="Rosenke K."/>
        </authorList>
    </citation>
    <scope>NUCLEOTIDE SEQUENCE [LARGE SCALE GENOMIC DNA]</scope>
    <source>
        <strain evidence="3">S5(T) (JCM 30642 \VKM B-2941)</strain>
    </source>
</reference>
<evidence type="ECO:0000313" key="2">
    <source>
        <dbReference type="EMBL" id="SIM37383.1"/>
    </source>
</evidence>
<dbReference type="RefSeq" id="WP_148689514.1">
    <property type="nucleotide sequence ID" value="NZ_LT671858.1"/>
</dbReference>
<feature type="transmembrane region" description="Helical" evidence="1">
    <location>
        <begin position="92"/>
        <end position="112"/>
    </location>
</feature>
<name>A0A1N5SMQ2_9ARCH</name>
<evidence type="ECO:0000313" key="3">
    <source>
        <dbReference type="Proteomes" id="UP000195607"/>
    </source>
</evidence>
<sequence length="155" mass="17178">MKNKLVMGIFSLLFGGFILISLIIPWWNESFNVFGLSGVFYPLSIPTLPKSDPVYLSYITGILILISGITAIAFGIIMILKKKGRNSNLGSIVASIIGIMGFIFYIIFIYKISPDVNGNIFYYSNFVESYRIQAGFYIEALSSVILFISGLIAMS</sequence>
<accession>A0A1N5SMQ2</accession>
<feature type="transmembrane region" description="Helical" evidence="1">
    <location>
        <begin position="7"/>
        <end position="27"/>
    </location>
</feature>
<feature type="transmembrane region" description="Helical" evidence="1">
    <location>
        <begin position="132"/>
        <end position="154"/>
    </location>
</feature>
<evidence type="ECO:0000256" key="1">
    <source>
        <dbReference type="SAM" id="Phobius"/>
    </source>
</evidence>
<keyword evidence="1" id="KW-0472">Membrane</keyword>
<dbReference type="Proteomes" id="UP000195607">
    <property type="component" value="Chromosome I"/>
</dbReference>
<keyword evidence="1" id="KW-0812">Transmembrane</keyword>
<proteinExistence type="predicted"/>
<dbReference type="EMBL" id="LT671858">
    <property type="protein sequence ID" value="SIM37383.1"/>
    <property type="molecule type" value="Genomic_DNA"/>
</dbReference>
<protein>
    <submittedName>
        <fullName evidence="2">Multipass membrane protein</fullName>
    </submittedName>
</protein>
<feature type="transmembrane region" description="Helical" evidence="1">
    <location>
        <begin position="55"/>
        <end position="80"/>
    </location>
</feature>
<dbReference type="AlphaFoldDB" id="A0A1N5SMQ2"/>